<dbReference type="InterPro" id="IPR010525">
    <property type="entry name" value="ARF_dom"/>
</dbReference>
<feature type="compositionally biased region" description="Low complexity" evidence="9">
    <location>
        <begin position="480"/>
        <end position="489"/>
    </location>
</feature>
<dbReference type="GO" id="GO:0003677">
    <property type="term" value="F:DNA binding"/>
    <property type="evidence" value="ECO:0007669"/>
    <property type="project" value="UniProtKB-KW"/>
</dbReference>
<name>A0A9D4UUR7_ADICA</name>
<gene>
    <name evidence="12" type="ORF">GOP47_0010228</name>
</gene>
<evidence type="ECO:0000259" key="10">
    <source>
        <dbReference type="PROSITE" id="PS50863"/>
    </source>
</evidence>
<dbReference type="SMART" id="SM01019">
    <property type="entry name" value="B3"/>
    <property type="match status" value="1"/>
</dbReference>
<dbReference type="Gene3D" id="2.40.330.10">
    <property type="entry name" value="DNA-binding pseudobarrel domain"/>
    <property type="match status" value="1"/>
</dbReference>
<reference evidence="12" key="1">
    <citation type="submission" date="2021-01" db="EMBL/GenBank/DDBJ databases">
        <title>Adiantum capillus-veneris genome.</title>
        <authorList>
            <person name="Fang Y."/>
            <person name="Liao Q."/>
        </authorList>
    </citation>
    <scope>NUCLEOTIDE SEQUENCE</scope>
    <source>
        <strain evidence="12">H3</strain>
        <tissue evidence="12">Leaf</tissue>
    </source>
</reference>
<dbReference type="EMBL" id="JABFUD020000010">
    <property type="protein sequence ID" value="KAI5074267.1"/>
    <property type="molecule type" value="Genomic_DNA"/>
</dbReference>
<dbReference type="Gene3D" id="3.10.20.90">
    <property type="entry name" value="Phosphatidylinositol 3-kinase Catalytic Subunit, Chain A, domain 1"/>
    <property type="match status" value="1"/>
</dbReference>
<feature type="region of interest" description="Disordered" evidence="9">
    <location>
        <begin position="830"/>
        <end position="852"/>
    </location>
</feature>
<feature type="domain" description="TF-B3" evidence="10">
    <location>
        <begin position="131"/>
        <end position="233"/>
    </location>
</feature>
<evidence type="ECO:0000256" key="7">
    <source>
        <dbReference type="ARBA" id="ARBA00023294"/>
    </source>
</evidence>
<dbReference type="GO" id="GO:0009734">
    <property type="term" value="P:auxin-activated signaling pathway"/>
    <property type="evidence" value="ECO:0007669"/>
    <property type="project" value="UniProtKB-KW"/>
</dbReference>
<dbReference type="Proteomes" id="UP000886520">
    <property type="component" value="Chromosome 10"/>
</dbReference>
<keyword evidence="13" id="KW-1185">Reference proteome</keyword>
<comment type="subcellular location">
    <subcellularLocation>
        <location evidence="1 8">Nucleus</location>
    </subcellularLocation>
</comment>
<comment type="function">
    <text evidence="8">Auxin response factors (ARFs) are transcriptional factors that bind specifically to the DNA sequence 5'-TGTCTC-3' found in the auxin-responsive promoter elements (AuxREs).</text>
</comment>
<dbReference type="InterPro" id="IPR003340">
    <property type="entry name" value="B3_DNA-bd"/>
</dbReference>
<evidence type="ECO:0000256" key="3">
    <source>
        <dbReference type="ARBA" id="ARBA00023015"/>
    </source>
</evidence>
<sequence>MPDPAHMDHSTSDSLALEEGRKDINSELWHACAGPLVSLPNVGSYCVYFPQGHSEQVAASLQQDVAAQVSNYHPKLPPQLVCHLHEVILHADLETDEVYCQMTLQPANVQEREPYTALDNSSQSKQPSIFFSKVLTASDTSTHGGFSIPRRAAERVFPPLDFSLQPPAQEIVAKDLHNNDWRFRHIFRGQPKRHLLTTGWSVFVSAKRLMAGDSILFLRNDKNELLLGIRRANRPQTFISSAVLSSDSMHIGVLAAAAHAASTNSRFTVFYNPRASVSDFVVPFPKFEKAVHHTRVSVGMRFRMLFETEESSVRRYMGTVTHIGDLDPVRWPNSPWRSIKVGWDEVNASTRPRRVSLWEVEPLTNFLVYPPPSNWRLRPPWPLPNEFEGSRNPSIWAQFQHASAVAYCSSDINPVLSSMQHVNNPTAGSGLYRPSQGSASQEYFTLNQLQLQQQHMQLDESQFKALAQPQQPSPYPSCLQSQHQQSQHQMVPFSQAPLPYSPFSQADSQTGYLSFQQNCHPSFERLHHQGMHQQTKTESNSSQVVNTSVLSMPHISTMNVGANEGPVDFQSTLFRPQSSTIPPSTGTGLSNESLMASSSNSWFPSPGGPQSNSIDSTAFAAGVYQLDAVMHNNNSAPSMSSTFETTNKPPLHSEANMDFSSHTTAIATVESLEPGNVIEDFHNQFSSQFMKGQFPEESMDLSSDTLLPNEQLCNNQYLEVSHAWGNASLPARTYTKVYKFGSVGRSLDLTQFSDYNELRCKLEQFFGLEGQLEDPGSGWKLVFLDKEDDWLLLGDDPWEVFINNVRSLKILSPLEFMGFRNEVSMLQQQQRSYKSEDATQHQGPHCPSSPIT</sequence>
<keyword evidence="4 8" id="KW-0238">DNA-binding</keyword>
<keyword evidence="3 8" id="KW-0805">Transcription regulation</keyword>
<accession>A0A9D4UUR7</accession>
<dbReference type="PROSITE" id="PS50863">
    <property type="entry name" value="B3"/>
    <property type="match status" value="1"/>
</dbReference>
<dbReference type="SUPFAM" id="SSF101936">
    <property type="entry name" value="DNA-binding pseudobarrel domain"/>
    <property type="match status" value="1"/>
</dbReference>
<protein>
    <recommendedName>
        <fullName evidence="8">Auxin response factor</fullName>
    </recommendedName>
</protein>
<dbReference type="PROSITE" id="PS51745">
    <property type="entry name" value="PB1"/>
    <property type="match status" value="1"/>
</dbReference>
<proteinExistence type="inferred from homology"/>
<dbReference type="InterPro" id="IPR053793">
    <property type="entry name" value="PB1-like"/>
</dbReference>
<feature type="region of interest" description="Disordered" evidence="9">
    <location>
        <begin position="465"/>
        <end position="491"/>
    </location>
</feature>
<dbReference type="Gene3D" id="2.30.30.1040">
    <property type="match status" value="1"/>
</dbReference>
<dbReference type="FunFam" id="2.30.30.1040:FF:000001">
    <property type="entry name" value="Auxin response factor"/>
    <property type="match status" value="1"/>
</dbReference>
<dbReference type="CDD" id="cd10017">
    <property type="entry name" value="B3_DNA"/>
    <property type="match status" value="1"/>
</dbReference>
<dbReference type="OrthoDB" id="2016915at2759"/>
<evidence type="ECO:0000259" key="11">
    <source>
        <dbReference type="PROSITE" id="PS51745"/>
    </source>
</evidence>
<dbReference type="Pfam" id="PF02362">
    <property type="entry name" value="B3"/>
    <property type="match status" value="1"/>
</dbReference>
<dbReference type="PANTHER" id="PTHR31384">
    <property type="entry name" value="AUXIN RESPONSE FACTOR 4-RELATED"/>
    <property type="match status" value="1"/>
</dbReference>
<feature type="domain" description="PB1" evidence="11">
    <location>
        <begin position="732"/>
        <end position="815"/>
    </location>
</feature>
<comment type="subunit">
    <text evidence="8">Homodimers and heterodimers.</text>
</comment>
<evidence type="ECO:0000256" key="4">
    <source>
        <dbReference type="ARBA" id="ARBA00023125"/>
    </source>
</evidence>
<dbReference type="InterPro" id="IPR033389">
    <property type="entry name" value="AUX/IAA_dom"/>
</dbReference>
<organism evidence="12 13">
    <name type="scientific">Adiantum capillus-veneris</name>
    <name type="common">Maidenhair fern</name>
    <dbReference type="NCBI Taxonomy" id="13818"/>
    <lineage>
        <taxon>Eukaryota</taxon>
        <taxon>Viridiplantae</taxon>
        <taxon>Streptophyta</taxon>
        <taxon>Embryophyta</taxon>
        <taxon>Tracheophyta</taxon>
        <taxon>Polypodiopsida</taxon>
        <taxon>Polypodiidae</taxon>
        <taxon>Polypodiales</taxon>
        <taxon>Pteridineae</taxon>
        <taxon>Pteridaceae</taxon>
        <taxon>Vittarioideae</taxon>
        <taxon>Adiantum</taxon>
    </lineage>
</organism>
<evidence type="ECO:0000256" key="1">
    <source>
        <dbReference type="ARBA" id="ARBA00004123"/>
    </source>
</evidence>
<evidence type="ECO:0000256" key="2">
    <source>
        <dbReference type="ARBA" id="ARBA00007853"/>
    </source>
</evidence>
<dbReference type="GO" id="GO:0005634">
    <property type="term" value="C:nucleus"/>
    <property type="evidence" value="ECO:0007669"/>
    <property type="project" value="UniProtKB-SubCell"/>
</dbReference>
<evidence type="ECO:0000256" key="8">
    <source>
        <dbReference type="RuleBase" id="RU004561"/>
    </source>
</evidence>
<dbReference type="FunFam" id="2.40.330.10:FF:000001">
    <property type="entry name" value="Auxin response factor"/>
    <property type="match status" value="1"/>
</dbReference>
<feature type="compositionally biased region" description="Low complexity" evidence="9">
    <location>
        <begin position="589"/>
        <end position="601"/>
    </location>
</feature>
<comment type="caution">
    <text evidence="12">The sequence shown here is derived from an EMBL/GenBank/DDBJ whole genome shotgun (WGS) entry which is preliminary data.</text>
</comment>
<dbReference type="AlphaFoldDB" id="A0A9D4UUR7"/>
<evidence type="ECO:0000256" key="5">
    <source>
        <dbReference type="ARBA" id="ARBA00023163"/>
    </source>
</evidence>
<dbReference type="Pfam" id="PF06507">
    <property type="entry name" value="ARF_AD"/>
    <property type="match status" value="1"/>
</dbReference>
<evidence type="ECO:0000256" key="6">
    <source>
        <dbReference type="ARBA" id="ARBA00023242"/>
    </source>
</evidence>
<evidence type="ECO:0000313" key="12">
    <source>
        <dbReference type="EMBL" id="KAI5074267.1"/>
    </source>
</evidence>
<dbReference type="InterPro" id="IPR015300">
    <property type="entry name" value="DNA-bd_pseudobarrel_sf"/>
</dbReference>
<dbReference type="PANTHER" id="PTHR31384:SF115">
    <property type="entry name" value="AUXIN RESPONSE FACTOR 6"/>
    <property type="match status" value="1"/>
</dbReference>
<keyword evidence="6 8" id="KW-0539">Nucleus</keyword>
<evidence type="ECO:0000313" key="13">
    <source>
        <dbReference type="Proteomes" id="UP000886520"/>
    </source>
</evidence>
<comment type="similarity">
    <text evidence="2 8">Belongs to the ARF family.</text>
</comment>
<dbReference type="Pfam" id="PF02309">
    <property type="entry name" value="AUX_IAA"/>
    <property type="match status" value="1"/>
</dbReference>
<keyword evidence="5 8" id="KW-0804">Transcription</keyword>
<evidence type="ECO:0000256" key="9">
    <source>
        <dbReference type="SAM" id="MobiDB-lite"/>
    </source>
</evidence>
<feature type="region of interest" description="Disordered" evidence="9">
    <location>
        <begin position="559"/>
        <end position="613"/>
    </location>
</feature>
<feature type="compositionally biased region" description="Polar residues" evidence="9">
    <location>
        <begin position="569"/>
        <end position="588"/>
    </location>
</feature>
<dbReference type="GO" id="GO:0006355">
    <property type="term" value="P:regulation of DNA-templated transcription"/>
    <property type="evidence" value="ECO:0007669"/>
    <property type="project" value="InterPro"/>
</dbReference>
<dbReference type="InterPro" id="IPR044835">
    <property type="entry name" value="ARF_plant"/>
</dbReference>
<dbReference type="SUPFAM" id="SSF54277">
    <property type="entry name" value="CAD &amp; PB1 domains"/>
    <property type="match status" value="1"/>
</dbReference>
<keyword evidence="7 8" id="KW-0927">Auxin signaling pathway</keyword>